<feature type="transmembrane region" description="Helical" evidence="1">
    <location>
        <begin position="226"/>
        <end position="245"/>
    </location>
</feature>
<sequence length="309" mass="33266">MDEQEQQRTSGGGRDPALVRLRLCWIFAALWLLFFLGSTVPAGSDGGGVAFGLQALCTVLFVVTHASLSNGWRGTGLFLVFAVAVAFVLEASSIATGFPFGFFVHNATGLKLLGVPPLVAISYAFLGWLAWTLARLLVRQHPCDTGGFNRFTTPLVASFILTGYDFTFDPIVTTVLGGASYRSPSGYFGVPLTNFLGWMFTGWVFFQLFALVESRFPPNRAAVTRASYWLLPCFIWAVSAVQYPIKFAFAPAGSVTVAGRTFVTADVYESAVVASLLTLVFTAVTAAFRVGAIVPREKPSVPQLESPTA</sequence>
<evidence type="ECO:0000256" key="1">
    <source>
        <dbReference type="SAM" id="Phobius"/>
    </source>
</evidence>
<reference evidence="2" key="1">
    <citation type="submission" date="2013-05" db="EMBL/GenBank/DDBJ databases">
        <title>Genome assembly of Cystobacter fuscus DSM 2262.</title>
        <authorList>
            <person name="Sharma G."/>
            <person name="Khatri I."/>
            <person name="Kaur C."/>
            <person name="Mayilraj S."/>
            <person name="Subramanian S."/>
        </authorList>
    </citation>
    <scope>NUCLEOTIDE SEQUENCE [LARGE SCALE GENOMIC DNA]</scope>
    <source>
        <strain evidence="2">DSM 2262</strain>
    </source>
</reference>
<comment type="caution">
    <text evidence="2">The sequence shown here is derived from an EMBL/GenBank/DDBJ whole genome shotgun (WGS) entry which is preliminary data.</text>
</comment>
<evidence type="ECO:0000313" key="2">
    <source>
        <dbReference type="EMBL" id="EPX58546.1"/>
    </source>
</evidence>
<keyword evidence="3" id="KW-1185">Reference proteome</keyword>
<keyword evidence="1" id="KW-1133">Transmembrane helix</keyword>
<protein>
    <recommendedName>
        <fullName evidence="4">Carotenoid biosynthesis protein</fullName>
    </recommendedName>
</protein>
<dbReference type="eggNOG" id="COG2324">
    <property type="taxonomic scope" value="Bacteria"/>
</dbReference>
<dbReference type="EMBL" id="ANAH02000023">
    <property type="protein sequence ID" value="EPX58546.1"/>
    <property type="molecule type" value="Genomic_DNA"/>
</dbReference>
<feature type="transmembrane region" description="Helical" evidence="1">
    <location>
        <begin position="271"/>
        <end position="294"/>
    </location>
</feature>
<gene>
    <name evidence="2" type="ORF">D187_003744</name>
</gene>
<dbReference type="RefSeq" id="WP_002624505.1">
    <property type="nucleotide sequence ID" value="NZ_ANAH02000023.1"/>
</dbReference>
<name>S9P5T1_CYSF2</name>
<feature type="transmembrane region" description="Helical" evidence="1">
    <location>
        <begin position="76"/>
        <end position="103"/>
    </location>
</feature>
<dbReference type="PANTHER" id="PTHR39419:SF1">
    <property type="entry name" value="SLL0814 PROTEIN"/>
    <property type="match status" value="1"/>
</dbReference>
<dbReference type="Pfam" id="PF04240">
    <property type="entry name" value="Caroten_synth"/>
    <property type="match status" value="1"/>
</dbReference>
<accession>S9P5T1</accession>
<feature type="transmembrane region" description="Helical" evidence="1">
    <location>
        <begin position="115"/>
        <end position="134"/>
    </location>
</feature>
<dbReference type="AlphaFoldDB" id="S9P5T1"/>
<dbReference type="InterPro" id="IPR007354">
    <property type="entry name" value="CruF-like"/>
</dbReference>
<proteinExistence type="predicted"/>
<organism evidence="2 3">
    <name type="scientific">Cystobacter fuscus (strain ATCC 25194 / DSM 2262 / NBRC 100088 / M29)</name>
    <dbReference type="NCBI Taxonomy" id="1242864"/>
    <lineage>
        <taxon>Bacteria</taxon>
        <taxon>Pseudomonadati</taxon>
        <taxon>Myxococcota</taxon>
        <taxon>Myxococcia</taxon>
        <taxon>Myxococcales</taxon>
        <taxon>Cystobacterineae</taxon>
        <taxon>Archangiaceae</taxon>
        <taxon>Cystobacter</taxon>
    </lineage>
</organism>
<feature type="transmembrane region" description="Helical" evidence="1">
    <location>
        <begin position="21"/>
        <end position="40"/>
    </location>
</feature>
<dbReference type="OrthoDB" id="9811293at2"/>
<feature type="transmembrane region" description="Helical" evidence="1">
    <location>
        <begin position="46"/>
        <end position="64"/>
    </location>
</feature>
<evidence type="ECO:0000313" key="3">
    <source>
        <dbReference type="Proteomes" id="UP000011682"/>
    </source>
</evidence>
<dbReference type="Proteomes" id="UP000011682">
    <property type="component" value="Unassembled WGS sequence"/>
</dbReference>
<dbReference type="PANTHER" id="PTHR39419">
    <property type="entry name" value="SLL0814 PROTEIN"/>
    <property type="match status" value="1"/>
</dbReference>
<feature type="transmembrane region" description="Helical" evidence="1">
    <location>
        <begin position="195"/>
        <end position="214"/>
    </location>
</feature>
<keyword evidence="1" id="KW-0472">Membrane</keyword>
<evidence type="ECO:0008006" key="4">
    <source>
        <dbReference type="Google" id="ProtNLM"/>
    </source>
</evidence>
<keyword evidence="1" id="KW-0812">Transmembrane</keyword>
<feature type="transmembrane region" description="Helical" evidence="1">
    <location>
        <begin position="155"/>
        <end position="175"/>
    </location>
</feature>